<keyword evidence="4" id="KW-0238">DNA-binding</keyword>
<evidence type="ECO:0000256" key="2">
    <source>
        <dbReference type="ARBA" id="ARBA00022833"/>
    </source>
</evidence>
<evidence type="ECO:0000256" key="7">
    <source>
        <dbReference type="SAM" id="MobiDB-lite"/>
    </source>
</evidence>
<evidence type="ECO:0000256" key="4">
    <source>
        <dbReference type="ARBA" id="ARBA00023125"/>
    </source>
</evidence>
<dbReference type="CDD" id="cd00067">
    <property type="entry name" value="GAL4"/>
    <property type="match status" value="1"/>
</dbReference>
<keyword evidence="5" id="KW-0804">Transcription</keyword>
<dbReference type="EMBL" id="MU858095">
    <property type="protein sequence ID" value="KAK4214321.1"/>
    <property type="molecule type" value="Genomic_DNA"/>
</dbReference>
<proteinExistence type="predicted"/>
<evidence type="ECO:0000256" key="5">
    <source>
        <dbReference type="ARBA" id="ARBA00023163"/>
    </source>
</evidence>
<feature type="domain" description="Zn(2)-C6 fungal-type" evidence="8">
    <location>
        <begin position="46"/>
        <end position="74"/>
    </location>
</feature>
<dbReference type="PROSITE" id="PS00463">
    <property type="entry name" value="ZN2_CY6_FUNGAL_1"/>
    <property type="match status" value="1"/>
</dbReference>
<keyword evidence="1" id="KW-0479">Metal-binding</keyword>
<dbReference type="PROSITE" id="PS50048">
    <property type="entry name" value="ZN2_CY6_FUNGAL_2"/>
    <property type="match status" value="1"/>
</dbReference>
<dbReference type="Pfam" id="PF00172">
    <property type="entry name" value="Zn_clus"/>
    <property type="match status" value="1"/>
</dbReference>
<evidence type="ECO:0000259" key="8">
    <source>
        <dbReference type="PROSITE" id="PS50048"/>
    </source>
</evidence>
<feature type="region of interest" description="Disordered" evidence="7">
    <location>
        <begin position="1"/>
        <end position="41"/>
    </location>
</feature>
<protein>
    <recommendedName>
        <fullName evidence="8">Zn(2)-C6 fungal-type domain-containing protein</fullName>
    </recommendedName>
</protein>
<name>A0AAN6YAE7_9PEZI</name>
<feature type="region of interest" description="Disordered" evidence="7">
    <location>
        <begin position="79"/>
        <end position="99"/>
    </location>
</feature>
<dbReference type="GO" id="GO:0003677">
    <property type="term" value="F:DNA binding"/>
    <property type="evidence" value="ECO:0007669"/>
    <property type="project" value="UniProtKB-KW"/>
</dbReference>
<dbReference type="GO" id="GO:0000981">
    <property type="term" value="F:DNA-binding transcription factor activity, RNA polymerase II-specific"/>
    <property type="evidence" value="ECO:0007669"/>
    <property type="project" value="InterPro"/>
</dbReference>
<dbReference type="Pfam" id="PF11951">
    <property type="entry name" value="Fungal_trans_2"/>
    <property type="match status" value="1"/>
</dbReference>
<gene>
    <name evidence="9" type="ORF">QBC37DRAFT_421412</name>
</gene>
<dbReference type="PANTHER" id="PTHR36206:SF4">
    <property type="entry name" value="HYPOTHETICAL CONSERVED PROTEIN (EUROFUNG)-RELATED"/>
    <property type="match status" value="1"/>
</dbReference>
<dbReference type="InterPro" id="IPR001138">
    <property type="entry name" value="Zn2Cys6_DnaBD"/>
</dbReference>
<keyword evidence="3" id="KW-0805">Transcription regulation</keyword>
<dbReference type="Proteomes" id="UP001301769">
    <property type="component" value="Unassembled WGS sequence"/>
</dbReference>
<dbReference type="SUPFAM" id="SSF57701">
    <property type="entry name" value="Zn2/Cys6 DNA-binding domain"/>
    <property type="match status" value="1"/>
</dbReference>
<organism evidence="9 10">
    <name type="scientific">Rhypophila decipiens</name>
    <dbReference type="NCBI Taxonomy" id="261697"/>
    <lineage>
        <taxon>Eukaryota</taxon>
        <taxon>Fungi</taxon>
        <taxon>Dikarya</taxon>
        <taxon>Ascomycota</taxon>
        <taxon>Pezizomycotina</taxon>
        <taxon>Sordariomycetes</taxon>
        <taxon>Sordariomycetidae</taxon>
        <taxon>Sordariales</taxon>
        <taxon>Naviculisporaceae</taxon>
        <taxon>Rhypophila</taxon>
    </lineage>
</organism>
<reference evidence="9" key="1">
    <citation type="journal article" date="2023" name="Mol. Phylogenet. Evol.">
        <title>Genome-scale phylogeny and comparative genomics of the fungal order Sordariales.</title>
        <authorList>
            <person name="Hensen N."/>
            <person name="Bonometti L."/>
            <person name="Westerberg I."/>
            <person name="Brannstrom I.O."/>
            <person name="Guillou S."/>
            <person name="Cros-Aarteil S."/>
            <person name="Calhoun S."/>
            <person name="Haridas S."/>
            <person name="Kuo A."/>
            <person name="Mondo S."/>
            <person name="Pangilinan J."/>
            <person name="Riley R."/>
            <person name="LaButti K."/>
            <person name="Andreopoulos B."/>
            <person name="Lipzen A."/>
            <person name="Chen C."/>
            <person name="Yan M."/>
            <person name="Daum C."/>
            <person name="Ng V."/>
            <person name="Clum A."/>
            <person name="Steindorff A."/>
            <person name="Ohm R.A."/>
            <person name="Martin F."/>
            <person name="Silar P."/>
            <person name="Natvig D.O."/>
            <person name="Lalanne C."/>
            <person name="Gautier V."/>
            <person name="Ament-Velasquez S.L."/>
            <person name="Kruys A."/>
            <person name="Hutchinson M.I."/>
            <person name="Powell A.J."/>
            <person name="Barry K."/>
            <person name="Miller A.N."/>
            <person name="Grigoriev I.V."/>
            <person name="Debuchy R."/>
            <person name="Gladieux P."/>
            <person name="Hiltunen Thoren M."/>
            <person name="Johannesson H."/>
        </authorList>
    </citation>
    <scope>NUCLEOTIDE SEQUENCE</scope>
    <source>
        <strain evidence="9">PSN293</strain>
    </source>
</reference>
<sequence>MSRFQRQPICLQPIAPRPPENPSHDPAQPGAARKRTRASKPKVRTGCKTCKIRHLKCDEAKPACRQCSKVRMVCDGYDHHRSPSSGESPSPVPSLSPSRTKYSTHDIPYLDFFRYQLIDDFAGSSCTDFWSRVVLCEAMTSDSVRHITLAIAALSKAISESPSDINKPSPLSPWTEKSVINTTHAVALRHYVKALSLFQHQHLNNGIQSPRAVLIMTLLLITFELFFQNEKAVLSTYDQKRKKEDDLSDIEHMLPFLSITGGWTPFLKTQQANLSIWDTSPLAENVPLLHHYSTPMQLQTSWGRFFLRATAFTGQALMAIVQPHHDGETLRRWEDQQETYLAQLVQWRAVIGSALTNHLLQQQQTTALQVMRLHCQMLEIGVLCCLDKTDMLWDAYDSAFDVLVGDCLTLALTSRKSNKTKLYGKWTMQMGILSTLGPAIAKCRNHDIRMRALEMARRMPWREGAWDAEAELFGKLGAVLLEERGRDLSTGIVRAENRWTWVDGSWDVAESKLVGRYVRSVPDEVTGQPVFQTLELGLDKLPDICREVGCVVDHAVECRALEY</sequence>
<evidence type="ECO:0000256" key="1">
    <source>
        <dbReference type="ARBA" id="ARBA00022723"/>
    </source>
</evidence>
<dbReference type="GO" id="GO:0008270">
    <property type="term" value="F:zinc ion binding"/>
    <property type="evidence" value="ECO:0007669"/>
    <property type="project" value="InterPro"/>
</dbReference>
<dbReference type="SMART" id="SM00066">
    <property type="entry name" value="GAL4"/>
    <property type="match status" value="1"/>
</dbReference>
<feature type="compositionally biased region" description="Low complexity" evidence="7">
    <location>
        <begin position="83"/>
        <end position="98"/>
    </location>
</feature>
<dbReference type="Gene3D" id="4.10.240.10">
    <property type="entry name" value="Zn(2)-C6 fungal-type DNA-binding domain"/>
    <property type="match status" value="1"/>
</dbReference>
<accession>A0AAN6YAE7</accession>
<dbReference type="InterPro" id="IPR052360">
    <property type="entry name" value="Transcr_Regulatory_Proteins"/>
</dbReference>
<dbReference type="InterPro" id="IPR021858">
    <property type="entry name" value="Fun_TF"/>
</dbReference>
<reference evidence="9" key="2">
    <citation type="submission" date="2023-05" db="EMBL/GenBank/DDBJ databases">
        <authorList>
            <consortium name="Lawrence Berkeley National Laboratory"/>
            <person name="Steindorff A."/>
            <person name="Hensen N."/>
            <person name="Bonometti L."/>
            <person name="Westerberg I."/>
            <person name="Brannstrom I.O."/>
            <person name="Guillou S."/>
            <person name="Cros-Aarteil S."/>
            <person name="Calhoun S."/>
            <person name="Haridas S."/>
            <person name="Kuo A."/>
            <person name="Mondo S."/>
            <person name="Pangilinan J."/>
            <person name="Riley R."/>
            <person name="Labutti K."/>
            <person name="Andreopoulos B."/>
            <person name="Lipzen A."/>
            <person name="Chen C."/>
            <person name="Yanf M."/>
            <person name="Daum C."/>
            <person name="Ng V."/>
            <person name="Clum A."/>
            <person name="Ohm R."/>
            <person name="Martin F."/>
            <person name="Silar P."/>
            <person name="Natvig D."/>
            <person name="Lalanne C."/>
            <person name="Gautier V."/>
            <person name="Ament-Velasquez S.L."/>
            <person name="Kruys A."/>
            <person name="Hutchinson M.I."/>
            <person name="Powell A.J."/>
            <person name="Barry K."/>
            <person name="Miller A.N."/>
            <person name="Grigoriev I.V."/>
            <person name="Debuchy R."/>
            <person name="Gladieux P."/>
            <person name="Thoren M.H."/>
            <person name="Johannesson H."/>
        </authorList>
    </citation>
    <scope>NUCLEOTIDE SEQUENCE</scope>
    <source>
        <strain evidence="9">PSN293</strain>
    </source>
</reference>
<evidence type="ECO:0000256" key="6">
    <source>
        <dbReference type="ARBA" id="ARBA00023242"/>
    </source>
</evidence>
<dbReference type="AlphaFoldDB" id="A0AAN6YAE7"/>
<comment type="caution">
    <text evidence="9">The sequence shown here is derived from an EMBL/GenBank/DDBJ whole genome shotgun (WGS) entry which is preliminary data.</text>
</comment>
<keyword evidence="10" id="KW-1185">Reference proteome</keyword>
<feature type="compositionally biased region" description="Basic residues" evidence="7">
    <location>
        <begin position="32"/>
        <end position="41"/>
    </location>
</feature>
<dbReference type="PANTHER" id="PTHR36206">
    <property type="entry name" value="ASPERCRYPTIN BIOSYNTHESIS CLUSTER-SPECIFIC TRANSCRIPTION REGULATOR ATNN-RELATED"/>
    <property type="match status" value="1"/>
</dbReference>
<dbReference type="InterPro" id="IPR036864">
    <property type="entry name" value="Zn2-C6_fun-type_DNA-bd_sf"/>
</dbReference>
<keyword evidence="2" id="KW-0862">Zinc</keyword>
<evidence type="ECO:0000313" key="9">
    <source>
        <dbReference type="EMBL" id="KAK4214321.1"/>
    </source>
</evidence>
<evidence type="ECO:0000256" key="3">
    <source>
        <dbReference type="ARBA" id="ARBA00023015"/>
    </source>
</evidence>
<evidence type="ECO:0000313" key="10">
    <source>
        <dbReference type="Proteomes" id="UP001301769"/>
    </source>
</evidence>
<keyword evidence="6" id="KW-0539">Nucleus</keyword>